<evidence type="ECO:0000256" key="4">
    <source>
        <dbReference type="ARBA" id="ARBA00022832"/>
    </source>
</evidence>
<dbReference type="PANTHER" id="PTHR11712:SF297">
    <property type="entry name" value="3-OXOACYL-[ACYL-CARRIER-PROTEIN] SYNTHASE, MITOCHONDRIAL"/>
    <property type="match status" value="1"/>
</dbReference>
<dbReference type="CDD" id="cd00834">
    <property type="entry name" value="KAS_I_II"/>
    <property type="match status" value="1"/>
</dbReference>
<comment type="similarity">
    <text evidence="1 8 9">Belongs to the thiolase-like superfamily. Beta-ketoacyl-ACP synthases family.</text>
</comment>
<evidence type="ECO:0000256" key="3">
    <source>
        <dbReference type="ARBA" id="ARBA00022679"/>
    </source>
</evidence>
<evidence type="ECO:0000256" key="1">
    <source>
        <dbReference type="ARBA" id="ARBA00008467"/>
    </source>
</evidence>
<proteinExistence type="inferred from homology"/>
<sequence length="444" mass="47210">MAVTKHNTKRLMTSIIQFSRFFSSAPFDPPPPIAPRRVVVTGLGMVTPLGCGVEVTWKRLIEGECGIRAITIEDLKMNGFDRETQLHTFDQLTSKVAGIVPCGSNPSEFNEELWLNSKEHRSIARFIGYALCAADEALRDANYMPTRQDEKERTGVSIGAGTGSISDILDASKMICEKKLRRLSPFFIPRILINMASGHVSMKYGFQGPNHAAVTACATGAHSIGDAARMIQFGDADVMVAGGTEASIDALSIAGFCRSRALTTKYNAAPEEASKPFDCARDGFVFWRPGFGGDAYHITQPHGDGRGAILAMTRALEQSGLNPNQVDYINAHATSTPLGDAIEAKAIQSLFCSHAASGALALSSTKGAIGHLLGAAGAVEALFSILAIHHGIAPLTLNLSKPDPIFNGDFMPLSASKKMTVKAAMSNSFGFGGTNASLLFAALD</sequence>
<keyword evidence="5" id="KW-0443">Lipid metabolism</keyword>
<keyword evidence="2 8" id="KW-0444">Lipid biosynthesis</keyword>
<dbReference type="PROSITE" id="PS00606">
    <property type="entry name" value="KS3_1"/>
    <property type="match status" value="1"/>
</dbReference>
<dbReference type="PANTHER" id="PTHR11712">
    <property type="entry name" value="POLYKETIDE SYNTHASE-RELATED"/>
    <property type="match status" value="1"/>
</dbReference>
<dbReference type="Pfam" id="PF02801">
    <property type="entry name" value="Ketoacyl-synt_C"/>
    <property type="match status" value="1"/>
</dbReference>
<dbReference type="Proteomes" id="UP001318860">
    <property type="component" value="Unassembled WGS sequence"/>
</dbReference>
<dbReference type="SUPFAM" id="SSF53901">
    <property type="entry name" value="Thiolase-like"/>
    <property type="match status" value="2"/>
</dbReference>
<dbReference type="InterPro" id="IPR017568">
    <property type="entry name" value="3-oxoacyl-ACP_synth-2"/>
</dbReference>
<evidence type="ECO:0000313" key="11">
    <source>
        <dbReference type="EMBL" id="KAK6156377.1"/>
    </source>
</evidence>
<dbReference type="InterPro" id="IPR018201">
    <property type="entry name" value="Ketoacyl_synth_AS"/>
</dbReference>
<keyword evidence="7" id="KW-0012">Acyltransferase</keyword>
<dbReference type="Pfam" id="PF00109">
    <property type="entry name" value="ketoacyl-synt"/>
    <property type="match status" value="1"/>
</dbReference>
<protein>
    <recommendedName>
        <fullName evidence="8">3-oxoacyl-[acyl-carrier-protein] synthase</fullName>
    </recommendedName>
</protein>
<dbReference type="EMBL" id="JABTTQ020000005">
    <property type="protein sequence ID" value="KAK6156377.1"/>
    <property type="molecule type" value="Genomic_DNA"/>
</dbReference>
<reference evidence="11 12" key="1">
    <citation type="journal article" date="2021" name="Comput. Struct. Biotechnol. J.">
        <title>De novo genome assembly of the potent medicinal plant Rehmannia glutinosa using nanopore technology.</title>
        <authorList>
            <person name="Ma L."/>
            <person name="Dong C."/>
            <person name="Song C."/>
            <person name="Wang X."/>
            <person name="Zheng X."/>
            <person name="Niu Y."/>
            <person name="Chen S."/>
            <person name="Feng W."/>
        </authorList>
    </citation>
    <scope>NUCLEOTIDE SEQUENCE [LARGE SCALE GENOMIC DNA]</scope>
    <source>
        <strain evidence="11">DH-2019</strain>
    </source>
</reference>
<keyword evidence="4" id="KW-0276">Fatty acid metabolism</keyword>
<evidence type="ECO:0000256" key="8">
    <source>
        <dbReference type="PIRNR" id="PIRNR000447"/>
    </source>
</evidence>
<evidence type="ECO:0000256" key="2">
    <source>
        <dbReference type="ARBA" id="ARBA00022516"/>
    </source>
</evidence>
<name>A0ABR0XB45_REHGL</name>
<accession>A0ABR0XB45</accession>
<dbReference type="InterPro" id="IPR000794">
    <property type="entry name" value="Beta-ketoacyl_synthase"/>
</dbReference>
<dbReference type="PROSITE" id="PS52004">
    <property type="entry name" value="KS3_2"/>
    <property type="match status" value="1"/>
</dbReference>
<comment type="caution">
    <text evidence="11">The sequence shown here is derived from an EMBL/GenBank/DDBJ whole genome shotgun (WGS) entry which is preliminary data.</text>
</comment>
<evidence type="ECO:0000256" key="6">
    <source>
        <dbReference type="ARBA" id="ARBA00023160"/>
    </source>
</evidence>
<evidence type="ECO:0000256" key="5">
    <source>
        <dbReference type="ARBA" id="ARBA00023098"/>
    </source>
</evidence>
<dbReference type="Gene3D" id="3.40.47.10">
    <property type="match status" value="2"/>
</dbReference>
<dbReference type="InterPro" id="IPR016039">
    <property type="entry name" value="Thiolase-like"/>
</dbReference>
<evidence type="ECO:0000313" key="12">
    <source>
        <dbReference type="Proteomes" id="UP001318860"/>
    </source>
</evidence>
<feature type="domain" description="Ketosynthase family 3 (KS3)" evidence="10">
    <location>
        <begin position="35"/>
        <end position="442"/>
    </location>
</feature>
<gene>
    <name evidence="11" type="ORF">DH2020_010625</name>
</gene>
<evidence type="ECO:0000256" key="9">
    <source>
        <dbReference type="RuleBase" id="RU003694"/>
    </source>
</evidence>
<keyword evidence="6 8" id="KW-0275">Fatty acid biosynthesis</keyword>
<evidence type="ECO:0000259" key="10">
    <source>
        <dbReference type="PROSITE" id="PS52004"/>
    </source>
</evidence>
<dbReference type="InterPro" id="IPR014030">
    <property type="entry name" value="Ketoacyl_synth_N"/>
</dbReference>
<evidence type="ECO:0000256" key="7">
    <source>
        <dbReference type="ARBA" id="ARBA00023315"/>
    </source>
</evidence>
<keyword evidence="3 8" id="KW-0808">Transferase</keyword>
<organism evidence="11 12">
    <name type="scientific">Rehmannia glutinosa</name>
    <name type="common">Chinese foxglove</name>
    <dbReference type="NCBI Taxonomy" id="99300"/>
    <lineage>
        <taxon>Eukaryota</taxon>
        <taxon>Viridiplantae</taxon>
        <taxon>Streptophyta</taxon>
        <taxon>Embryophyta</taxon>
        <taxon>Tracheophyta</taxon>
        <taxon>Spermatophyta</taxon>
        <taxon>Magnoliopsida</taxon>
        <taxon>eudicotyledons</taxon>
        <taxon>Gunneridae</taxon>
        <taxon>Pentapetalae</taxon>
        <taxon>asterids</taxon>
        <taxon>lamiids</taxon>
        <taxon>Lamiales</taxon>
        <taxon>Orobanchaceae</taxon>
        <taxon>Rehmannieae</taxon>
        <taxon>Rehmannia</taxon>
    </lineage>
</organism>
<dbReference type="PIRSF" id="PIRSF000447">
    <property type="entry name" value="KAS_II"/>
    <property type="match status" value="1"/>
</dbReference>
<dbReference type="SMART" id="SM00825">
    <property type="entry name" value="PKS_KS"/>
    <property type="match status" value="1"/>
</dbReference>
<dbReference type="InterPro" id="IPR014031">
    <property type="entry name" value="Ketoacyl_synth_C"/>
</dbReference>
<keyword evidence="12" id="KW-1185">Reference proteome</keyword>
<dbReference type="InterPro" id="IPR020841">
    <property type="entry name" value="PKS_Beta-ketoAc_synthase_dom"/>
</dbReference>